<evidence type="ECO:0000313" key="8">
    <source>
        <dbReference type="EMBL" id="RVT96893.1"/>
    </source>
</evidence>
<organism evidence="8 9">
    <name type="scientific">Rhodovarius crocodyli</name>
    <dbReference type="NCBI Taxonomy" id="1979269"/>
    <lineage>
        <taxon>Bacteria</taxon>
        <taxon>Pseudomonadati</taxon>
        <taxon>Pseudomonadota</taxon>
        <taxon>Alphaproteobacteria</taxon>
        <taxon>Acetobacterales</taxon>
        <taxon>Roseomonadaceae</taxon>
        <taxon>Rhodovarius</taxon>
    </lineage>
</organism>
<feature type="transmembrane region" description="Helical" evidence="6">
    <location>
        <begin position="69"/>
        <end position="89"/>
    </location>
</feature>
<dbReference type="InterPro" id="IPR011701">
    <property type="entry name" value="MFS"/>
</dbReference>
<feature type="transmembrane region" description="Helical" evidence="6">
    <location>
        <begin position="154"/>
        <end position="176"/>
    </location>
</feature>
<evidence type="ECO:0000256" key="3">
    <source>
        <dbReference type="ARBA" id="ARBA00022692"/>
    </source>
</evidence>
<feature type="transmembrane region" description="Helical" evidence="6">
    <location>
        <begin position="404"/>
        <end position="424"/>
    </location>
</feature>
<evidence type="ECO:0000259" key="7">
    <source>
        <dbReference type="PROSITE" id="PS50850"/>
    </source>
</evidence>
<dbReference type="Gene3D" id="1.20.1250.20">
    <property type="entry name" value="MFS general substrate transporter like domains"/>
    <property type="match status" value="1"/>
</dbReference>
<comment type="subcellular location">
    <subcellularLocation>
        <location evidence="1">Cell membrane</location>
        <topology evidence="1">Multi-pass membrane protein</topology>
    </subcellularLocation>
</comment>
<keyword evidence="2" id="KW-1003">Cell membrane</keyword>
<evidence type="ECO:0000313" key="9">
    <source>
        <dbReference type="Proteomes" id="UP000282957"/>
    </source>
</evidence>
<feature type="transmembrane region" description="Helical" evidence="6">
    <location>
        <begin position="229"/>
        <end position="250"/>
    </location>
</feature>
<dbReference type="SUPFAM" id="SSF103473">
    <property type="entry name" value="MFS general substrate transporter"/>
    <property type="match status" value="1"/>
</dbReference>
<feature type="transmembrane region" description="Helical" evidence="6">
    <location>
        <begin position="124"/>
        <end position="142"/>
    </location>
</feature>
<name>A0A437MGX6_9PROT</name>
<feature type="domain" description="Major facilitator superfamily (MFS) profile" evidence="7">
    <location>
        <begin position="33"/>
        <end position="426"/>
    </location>
</feature>
<gene>
    <name evidence="8" type="ORF">EOD42_10850</name>
</gene>
<dbReference type="InterPro" id="IPR050189">
    <property type="entry name" value="MFS_Efflux_Transporters"/>
</dbReference>
<accession>A0A437MGX6</accession>
<feature type="transmembrane region" description="Helical" evidence="6">
    <location>
        <begin position="188"/>
        <end position="208"/>
    </location>
</feature>
<evidence type="ECO:0000256" key="4">
    <source>
        <dbReference type="ARBA" id="ARBA00022989"/>
    </source>
</evidence>
<evidence type="ECO:0000256" key="2">
    <source>
        <dbReference type="ARBA" id="ARBA00022475"/>
    </source>
</evidence>
<feature type="transmembrane region" description="Helical" evidence="6">
    <location>
        <begin position="270"/>
        <end position="290"/>
    </location>
</feature>
<dbReference type="EMBL" id="SACL01000003">
    <property type="protein sequence ID" value="RVT96893.1"/>
    <property type="molecule type" value="Genomic_DNA"/>
</dbReference>
<dbReference type="AlphaFoldDB" id="A0A437MGX6"/>
<feature type="transmembrane region" description="Helical" evidence="6">
    <location>
        <begin position="302"/>
        <end position="324"/>
    </location>
</feature>
<feature type="transmembrane region" description="Helical" evidence="6">
    <location>
        <begin position="101"/>
        <end position="118"/>
    </location>
</feature>
<reference evidence="8 9" key="1">
    <citation type="submission" date="2019-01" db="EMBL/GenBank/DDBJ databases">
        <authorList>
            <person name="Chen W.-M."/>
        </authorList>
    </citation>
    <scope>NUCLEOTIDE SEQUENCE [LARGE SCALE GENOMIC DNA]</scope>
    <source>
        <strain evidence="8 9">CCP-6</strain>
    </source>
</reference>
<dbReference type="InterPro" id="IPR020846">
    <property type="entry name" value="MFS_dom"/>
</dbReference>
<evidence type="ECO:0000256" key="6">
    <source>
        <dbReference type="SAM" id="Phobius"/>
    </source>
</evidence>
<evidence type="ECO:0000256" key="1">
    <source>
        <dbReference type="ARBA" id="ARBA00004651"/>
    </source>
</evidence>
<dbReference type="OrthoDB" id="272777at2"/>
<dbReference type="Proteomes" id="UP000282957">
    <property type="component" value="Unassembled WGS sequence"/>
</dbReference>
<evidence type="ECO:0000256" key="5">
    <source>
        <dbReference type="ARBA" id="ARBA00023136"/>
    </source>
</evidence>
<dbReference type="Pfam" id="PF07690">
    <property type="entry name" value="MFS_1"/>
    <property type="match status" value="1"/>
</dbReference>
<dbReference type="PROSITE" id="PS50850">
    <property type="entry name" value="MFS"/>
    <property type="match status" value="1"/>
</dbReference>
<dbReference type="GO" id="GO:0005886">
    <property type="term" value="C:plasma membrane"/>
    <property type="evidence" value="ECO:0007669"/>
    <property type="project" value="UniProtKB-SubCell"/>
</dbReference>
<keyword evidence="9" id="KW-1185">Reference proteome</keyword>
<sequence length="426" mass="43932">MPSATRVTGFPITAPSRSACACHELPAMTFWRVTFPLSFVNFINQAARAVMALIGPALALEFGLSAADLGLLSASLFVAYCLMQLPVGIALDLHGPRRVQAAAAAVAAAGFAVSAMAAGPWSLAAGRFLTGLGVASALIGILKAHTAWYPKERVAGLTGIAIFIGSTGGLLVTLPLQAVLPTIGWRGAFWAMAGVAVLVSIAIAVLVPPSPRREAGRPLGEVIRELGPIIASPVFIRMVPAIIVLNALHFTFQSLWLGPWLRDVAGLDEATRAGTLLVYALGAMAGNLLMGQASTAWQLRGGSAFAVPVLAMFGMLSVQSLLLLPGHAGLPVALLWAGFALVGSCASSAYAAVAQCYAPAVAGRVSTAVNAIMLALVFLLQSGIGAVLDLWPRTASGGWDAAGYGWALAGCFVLQAATVLWMALRR</sequence>
<dbReference type="PANTHER" id="PTHR43124:SF3">
    <property type="entry name" value="CHLORAMPHENICOL EFFLUX PUMP RV0191"/>
    <property type="match status" value="1"/>
</dbReference>
<keyword evidence="4 6" id="KW-1133">Transmembrane helix</keyword>
<feature type="transmembrane region" description="Helical" evidence="6">
    <location>
        <begin position="365"/>
        <end position="384"/>
    </location>
</feature>
<keyword evidence="5 6" id="KW-0472">Membrane</keyword>
<dbReference type="PANTHER" id="PTHR43124">
    <property type="entry name" value="PURINE EFFLUX PUMP PBUE"/>
    <property type="match status" value="1"/>
</dbReference>
<proteinExistence type="predicted"/>
<keyword evidence="3 6" id="KW-0812">Transmembrane</keyword>
<comment type="caution">
    <text evidence="8">The sequence shown here is derived from an EMBL/GenBank/DDBJ whole genome shotgun (WGS) entry which is preliminary data.</text>
</comment>
<protein>
    <submittedName>
        <fullName evidence="8">MFS transporter</fullName>
    </submittedName>
</protein>
<dbReference type="InterPro" id="IPR036259">
    <property type="entry name" value="MFS_trans_sf"/>
</dbReference>
<dbReference type="GO" id="GO:0022857">
    <property type="term" value="F:transmembrane transporter activity"/>
    <property type="evidence" value="ECO:0007669"/>
    <property type="project" value="InterPro"/>
</dbReference>
<feature type="transmembrane region" description="Helical" evidence="6">
    <location>
        <begin position="330"/>
        <end position="353"/>
    </location>
</feature>